<dbReference type="EMBL" id="CP026309">
    <property type="protein sequence ID" value="AUV82764.1"/>
    <property type="molecule type" value="Genomic_DNA"/>
</dbReference>
<organism evidence="1 2">
    <name type="scientific">Salinigranum rubrum</name>
    <dbReference type="NCBI Taxonomy" id="755307"/>
    <lineage>
        <taxon>Archaea</taxon>
        <taxon>Methanobacteriati</taxon>
        <taxon>Methanobacteriota</taxon>
        <taxon>Stenosarchaea group</taxon>
        <taxon>Halobacteria</taxon>
        <taxon>Halobacteriales</taxon>
        <taxon>Haloferacaceae</taxon>
        <taxon>Salinigranum</taxon>
    </lineage>
</organism>
<evidence type="ECO:0000313" key="2">
    <source>
        <dbReference type="Proteomes" id="UP000236584"/>
    </source>
</evidence>
<dbReference type="GeneID" id="35593395"/>
<accession>A0A2I8VLK0</accession>
<reference evidence="1 2" key="1">
    <citation type="submission" date="2018-01" db="EMBL/GenBank/DDBJ databases">
        <title>Complete genome sequence of Salinigranum rubrum GX10T, an extremely halophilic archaeon isolated from a marine solar saltern.</title>
        <authorList>
            <person name="Han S."/>
        </authorList>
    </citation>
    <scope>NUCLEOTIDE SEQUENCE [LARGE SCALE GENOMIC DNA]</scope>
    <source>
        <strain evidence="1 2">GX10</strain>
    </source>
</reference>
<protein>
    <submittedName>
        <fullName evidence="1">Uncharacterized protein</fullName>
    </submittedName>
</protein>
<dbReference type="Proteomes" id="UP000236584">
    <property type="component" value="Chromosome"/>
</dbReference>
<name>A0A2I8VLK0_9EURY</name>
<gene>
    <name evidence="1" type="ORF">C2R22_14845</name>
</gene>
<sequence>MPTDEGPDHVDPPIRDDLFASEDADLASALSDVDDVDLAAELVSLADGLTLDDALDRVGEEPDRVRADIVRARTGVQ</sequence>
<proteinExistence type="predicted"/>
<dbReference type="AlphaFoldDB" id="A0A2I8VLK0"/>
<dbReference type="RefSeq" id="WP_103426453.1">
    <property type="nucleotide sequence ID" value="NZ_CP026309.1"/>
</dbReference>
<keyword evidence="2" id="KW-1185">Reference proteome</keyword>
<evidence type="ECO:0000313" key="1">
    <source>
        <dbReference type="EMBL" id="AUV82764.1"/>
    </source>
</evidence>
<dbReference type="KEGG" id="srub:C2R22_14845"/>